<evidence type="ECO:0000313" key="4">
    <source>
        <dbReference type="Proteomes" id="UP001501842"/>
    </source>
</evidence>
<dbReference type="SUPFAM" id="SSF55073">
    <property type="entry name" value="Nucleotide cyclase"/>
    <property type="match status" value="1"/>
</dbReference>
<feature type="domain" description="Guanylate cyclase" evidence="2">
    <location>
        <begin position="122"/>
        <end position="243"/>
    </location>
</feature>
<evidence type="ECO:0000313" key="3">
    <source>
        <dbReference type="EMBL" id="GAA2722928.1"/>
    </source>
</evidence>
<evidence type="ECO:0000256" key="1">
    <source>
        <dbReference type="SAM" id="Phobius"/>
    </source>
</evidence>
<dbReference type="Proteomes" id="UP001501842">
    <property type="component" value="Unassembled WGS sequence"/>
</dbReference>
<gene>
    <name evidence="3" type="ORF">GCM10010439_16900</name>
</gene>
<sequence>MGEEKAGSPAARRRRARRLWASALVVLTNGTAFYGGAAMREPRLAIPALVLVLLWSTACIGPFAWIQLTLFRRAAELATSAEEVRHLMDLVTLAFVRAFSRPALLADRFTGPRPRFAGQHASILFVDIVGFGSLARTDADREVVHEALYDIVRLACTRAGIPWPRCHLEDRGDGMLMVLPLLTPTGNALSPFLFPLAELLREHNLRSTEGTRIQLRVVLHVGPVKSASYGVMGEAIIRAARLLDAPSAKEEQRRSGADLTFVASSTVYETIIKHSQDELSPASYRRITARVKESEVTGWLCLLGMERRALLLDLDDPIQLLPRRYGVDRLAEELA</sequence>
<feature type="transmembrane region" description="Helical" evidence="1">
    <location>
        <begin position="20"/>
        <end position="38"/>
    </location>
</feature>
<name>A0ABP6GJU6_9ACTN</name>
<evidence type="ECO:0000259" key="2">
    <source>
        <dbReference type="PROSITE" id="PS50125"/>
    </source>
</evidence>
<proteinExistence type="predicted"/>
<dbReference type="Gene3D" id="3.30.70.1230">
    <property type="entry name" value="Nucleotide cyclase"/>
    <property type="match status" value="1"/>
</dbReference>
<dbReference type="EMBL" id="BAAATZ010000006">
    <property type="protein sequence ID" value="GAA2722928.1"/>
    <property type="molecule type" value="Genomic_DNA"/>
</dbReference>
<keyword evidence="1" id="KW-1133">Transmembrane helix</keyword>
<accession>A0ABP6GJU6</accession>
<organism evidence="3 4">
    <name type="scientific">Actinocorallia aurantiaca</name>
    <dbReference type="NCBI Taxonomy" id="46204"/>
    <lineage>
        <taxon>Bacteria</taxon>
        <taxon>Bacillati</taxon>
        <taxon>Actinomycetota</taxon>
        <taxon>Actinomycetes</taxon>
        <taxon>Streptosporangiales</taxon>
        <taxon>Thermomonosporaceae</taxon>
        <taxon>Actinocorallia</taxon>
    </lineage>
</organism>
<dbReference type="PROSITE" id="PS50125">
    <property type="entry name" value="GUANYLATE_CYCLASE_2"/>
    <property type="match status" value="1"/>
</dbReference>
<feature type="transmembrane region" description="Helical" evidence="1">
    <location>
        <begin position="44"/>
        <end position="66"/>
    </location>
</feature>
<comment type="caution">
    <text evidence="3">The sequence shown here is derived from an EMBL/GenBank/DDBJ whole genome shotgun (WGS) entry which is preliminary data.</text>
</comment>
<keyword evidence="1" id="KW-0472">Membrane</keyword>
<protein>
    <recommendedName>
        <fullName evidence="2">Guanylate cyclase domain-containing protein</fullName>
    </recommendedName>
</protein>
<keyword evidence="1" id="KW-0812">Transmembrane</keyword>
<dbReference type="InterPro" id="IPR029787">
    <property type="entry name" value="Nucleotide_cyclase"/>
</dbReference>
<reference evidence="4" key="1">
    <citation type="journal article" date="2019" name="Int. J. Syst. Evol. Microbiol.">
        <title>The Global Catalogue of Microorganisms (GCM) 10K type strain sequencing project: providing services to taxonomists for standard genome sequencing and annotation.</title>
        <authorList>
            <consortium name="The Broad Institute Genomics Platform"/>
            <consortium name="The Broad Institute Genome Sequencing Center for Infectious Disease"/>
            <person name="Wu L."/>
            <person name="Ma J."/>
        </authorList>
    </citation>
    <scope>NUCLEOTIDE SEQUENCE [LARGE SCALE GENOMIC DNA]</scope>
    <source>
        <strain evidence="4">JCM 8201</strain>
    </source>
</reference>
<dbReference type="InterPro" id="IPR001054">
    <property type="entry name" value="A/G_cyclase"/>
</dbReference>
<keyword evidence="4" id="KW-1185">Reference proteome</keyword>